<name>A0ABW4TNF7_9ACTN</name>
<organism evidence="1 2">
    <name type="scientific">Nocardioides aestuarii</name>
    <dbReference type="NCBI Taxonomy" id="252231"/>
    <lineage>
        <taxon>Bacteria</taxon>
        <taxon>Bacillati</taxon>
        <taxon>Actinomycetota</taxon>
        <taxon>Actinomycetes</taxon>
        <taxon>Propionibacteriales</taxon>
        <taxon>Nocardioidaceae</taxon>
        <taxon>Nocardioides</taxon>
    </lineage>
</organism>
<keyword evidence="2" id="KW-1185">Reference proteome</keyword>
<reference evidence="2" key="1">
    <citation type="journal article" date="2019" name="Int. J. Syst. Evol. Microbiol.">
        <title>The Global Catalogue of Microorganisms (GCM) 10K type strain sequencing project: providing services to taxonomists for standard genome sequencing and annotation.</title>
        <authorList>
            <consortium name="The Broad Institute Genomics Platform"/>
            <consortium name="The Broad Institute Genome Sequencing Center for Infectious Disease"/>
            <person name="Wu L."/>
            <person name="Ma J."/>
        </authorList>
    </citation>
    <scope>NUCLEOTIDE SEQUENCE [LARGE SCALE GENOMIC DNA]</scope>
    <source>
        <strain evidence="2">CGMCC 1.12477</strain>
    </source>
</reference>
<dbReference type="Proteomes" id="UP001597351">
    <property type="component" value="Unassembled WGS sequence"/>
</dbReference>
<accession>A0ABW4TNF7</accession>
<protein>
    <submittedName>
        <fullName evidence="1">Uncharacterized protein</fullName>
    </submittedName>
</protein>
<dbReference type="RefSeq" id="WP_343918021.1">
    <property type="nucleotide sequence ID" value="NZ_BAAAJT010000002.1"/>
</dbReference>
<gene>
    <name evidence="1" type="ORF">ACFSDE_10260</name>
</gene>
<comment type="caution">
    <text evidence="1">The sequence shown here is derived from an EMBL/GenBank/DDBJ whole genome shotgun (WGS) entry which is preliminary data.</text>
</comment>
<evidence type="ECO:0000313" key="1">
    <source>
        <dbReference type="EMBL" id="MFD1947176.1"/>
    </source>
</evidence>
<evidence type="ECO:0000313" key="2">
    <source>
        <dbReference type="Proteomes" id="UP001597351"/>
    </source>
</evidence>
<proteinExistence type="predicted"/>
<sequence length="94" mass="10522">MSTLDHTHGQVHLDQLRERLIHFAPVPAHDPGVVARRASHLRERDALLARLAAVREGDSSPEALRRLGTDVDHHLQRGRDLAWDDVELELGGSE</sequence>
<dbReference type="EMBL" id="JBHUGD010000003">
    <property type="protein sequence ID" value="MFD1947176.1"/>
    <property type="molecule type" value="Genomic_DNA"/>
</dbReference>